<accession>A0A4U0XPB1</accession>
<organism evidence="2 3">
    <name type="scientific">Friedmanniomyces simplex</name>
    <dbReference type="NCBI Taxonomy" id="329884"/>
    <lineage>
        <taxon>Eukaryota</taxon>
        <taxon>Fungi</taxon>
        <taxon>Dikarya</taxon>
        <taxon>Ascomycota</taxon>
        <taxon>Pezizomycotina</taxon>
        <taxon>Dothideomycetes</taxon>
        <taxon>Dothideomycetidae</taxon>
        <taxon>Mycosphaerellales</taxon>
        <taxon>Teratosphaeriaceae</taxon>
        <taxon>Friedmanniomyces</taxon>
    </lineage>
</organism>
<protein>
    <submittedName>
        <fullName evidence="2">Uncharacterized protein</fullName>
    </submittedName>
</protein>
<evidence type="ECO:0000256" key="1">
    <source>
        <dbReference type="SAM" id="MobiDB-lite"/>
    </source>
</evidence>
<gene>
    <name evidence="2" type="ORF">B0A55_06271</name>
</gene>
<dbReference type="STRING" id="329884.A0A4U0XPB1"/>
<evidence type="ECO:0000313" key="3">
    <source>
        <dbReference type="Proteomes" id="UP000309340"/>
    </source>
</evidence>
<dbReference type="EMBL" id="NAJQ01000094">
    <property type="protein sequence ID" value="TKA79240.1"/>
    <property type="molecule type" value="Genomic_DNA"/>
</dbReference>
<name>A0A4U0XPB1_9PEZI</name>
<dbReference type="Proteomes" id="UP000309340">
    <property type="component" value="Unassembled WGS sequence"/>
</dbReference>
<dbReference type="Gene3D" id="1.20.120.1240">
    <property type="entry name" value="Dynamin, middle domain"/>
    <property type="match status" value="1"/>
</dbReference>
<feature type="region of interest" description="Disordered" evidence="1">
    <location>
        <begin position="101"/>
        <end position="120"/>
    </location>
</feature>
<sequence length="319" mass="36495">MDKELPNVKKEIKKLVERVGKQLDDLGEERPTAGHLRTYLTRLAMRFHILATAALHGNYDITDMEFFSATEGPEDHVRVRAFLHFANTRFAIDMREHGHTLKVGDSQNANRDSESEASDVLNSSQIEVSEVEMKEFVLAKYRHTRGRELPGNSNHILLAELFHHQSKGWKRLAENHVADVATGLDLFARDAIMFVTPEEKVRNSLLNRIERVLLDSRETARLELDRLFEDKNGSPITYNHYYTDNVQNARHATTRGLIKKALEETSTVDYNHKMHISNTAVDAEKLLGALQRRVLVDMEDQACSEARQGLLAYYKVFAN</sequence>
<dbReference type="OrthoDB" id="415706at2759"/>
<proteinExistence type="predicted"/>
<reference evidence="2 3" key="1">
    <citation type="submission" date="2017-03" db="EMBL/GenBank/DDBJ databases">
        <title>Genomes of endolithic fungi from Antarctica.</title>
        <authorList>
            <person name="Coleine C."/>
            <person name="Masonjones S."/>
            <person name="Stajich J.E."/>
        </authorList>
    </citation>
    <scope>NUCLEOTIDE SEQUENCE [LARGE SCALE GENOMIC DNA]</scope>
    <source>
        <strain evidence="2 3">CCFEE 5184</strain>
    </source>
</reference>
<comment type="caution">
    <text evidence="2">The sequence shown here is derived from an EMBL/GenBank/DDBJ whole genome shotgun (WGS) entry which is preliminary data.</text>
</comment>
<keyword evidence="3" id="KW-1185">Reference proteome</keyword>
<evidence type="ECO:0000313" key="2">
    <source>
        <dbReference type="EMBL" id="TKA79240.1"/>
    </source>
</evidence>
<dbReference type="AlphaFoldDB" id="A0A4U0XPB1"/>